<sequence length="224" mass="25192">MGKAACFQGRQDARCRARRGFEEGEVMKQRGGDSARRALGGSGRYCRWTRAKKRQSKRKPMPAIGYRWETRRRRLLGEMRCDETTKVRRHGRKGMDGGMGDEDELLGGGEDERCAQDLGWRVGRNGMLLFELREGFPASASADWLTGPVGQDTDTGRAGQGRASSPAQLIDCRCQRDLVKLLTDRMKLRILHRNGGRLHHDCTTASNLLCESAQCLDSRQQPRP</sequence>
<dbReference type="EMBL" id="ML977138">
    <property type="protein sequence ID" value="KAF1991909.1"/>
    <property type="molecule type" value="Genomic_DNA"/>
</dbReference>
<dbReference type="AlphaFoldDB" id="A0A6G1HFV5"/>
<feature type="region of interest" description="Disordered" evidence="1">
    <location>
        <begin position="142"/>
        <end position="163"/>
    </location>
</feature>
<proteinExistence type="predicted"/>
<evidence type="ECO:0000256" key="1">
    <source>
        <dbReference type="SAM" id="MobiDB-lite"/>
    </source>
</evidence>
<evidence type="ECO:0000313" key="2">
    <source>
        <dbReference type="EMBL" id="KAF1991909.1"/>
    </source>
</evidence>
<gene>
    <name evidence="2" type="ORF">K402DRAFT_73365</name>
</gene>
<accession>A0A6G1HFV5</accession>
<protein>
    <submittedName>
        <fullName evidence="2">Uncharacterized protein</fullName>
    </submittedName>
</protein>
<dbReference type="Proteomes" id="UP000800041">
    <property type="component" value="Unassembled WGS sequence"/>
</dbReference>
<reference evidence="2" key="1">
    <citation type="journal article" date="2020" name="Stud. Mycol.">
        <title>101 Dothideomycetes genomes: a test case for predicting lifestyles and emergence of pathogens.</title>
        <authorList>
            <person name="Haridas S."/>
            <person name="Albert R."/>
            <person name="Binder M."/>
            <person name="Bloem J."/>
            <person name="Labutti K."/>
            <person name="Salamov A."/>
            <person name="Andreopoulos B."/>
            <person name="Baker S."/>
            <person name="Barry K."/>
            <person name="Bills G."/>
            <person name="Bluhm B."/>
            <person name="Cannon C."/>
            <person name="Castanera R."/>
            <person name="Culley D."/>
            <person name="Daum C."/>
            <person name="Ezra D."/>
            <person name="Gonzalez J."/>
            <person name="Henrissat B."/>
            <person name="Kuo A."/>
            <person name="Liang C."/>
            <person name="Lipzen A."/>
            <person name="Lutzoni F."/>
            <person name="Magnuson J."/>
            <person name="Mondo S."/>
            <person name="Nolan M."/>
            <person name="Ohm R."/>
            <person name="Pangilinan J."/>
            <person name="Park H.-J."/>
            <person name="Ramirez L."/>
            <person name="Alfaro M."/>
            <person name="Sun H."/>
            <person name="Tritt A."/>
            <person name="Yoshinaga Y."/>
            <person name="Zwiers L.-H."/>
            <person name="Turgeon B."/>
            <person name="Goodwin S."/>
            <person name="Spatafora J."/>
            <person name="Crous P."/>
            <person name="Grigoriev I."/>
        </authorList>
    </citation>
    <scope>NUCLEOTIDE SEQUENCE</scope>
    <source>
        <strain evidence="2">CBS 113979</strain>
    </source>
</reference>
<organism evidence="2 3">
    <name type="scientific">Aulographum hederae CBS 113979</name>
    <dbReference type="NCBI Taxonomy" id="1176131"/>
    <lineage>
        <taxon>Eukaryota</taxon>
        <taxon>Fungi</taxon>
        <taxon>Dikarya</taxon>
        <taxon>Ascomycota</taxon>
        <taxon>Pezizomycotina</taxon>
        <taxon>Dothideomycetes</taxon>
        <taxon>Pleosporomycetidae</taxon>
        <taxon>Aulographales</taxon>
        <taxon>Aulographaceae</taxon>
    </lineage>
</organism>
<keyword evidence="3" id="KW-1185">Reference proteome</keyword>
<evidence type="ECO:0000313" key="3">
    <source>
        <dbReference type="Proteomes" id="UP000800041"/>
    </source>
</evidence>
<name>A0A6G1HFV5_9PEZI</name>